<evidence type="ECO:0000313" key="2">
    <source>
        <dbReference type="Proteomes" id="UP000198583"/>
    </source>
</evidence>
<organism evidence="1 2">
    <name type="scientific">Lentzea waywayandensis</name>
    <dbReference type="NCBI Taxonomy" id="84724"/>
    <lineage>
        <taxon>Bacteria</taxon>
        <taxon>Bacillati</taxon>
        <taxon>Actinomycetota</taxon>
        <taxon>Actinomycetes</taxon>
        <taxon>Pseudonocardiales</taxon>
        <taxon>Pseudonocardiaceae</taxon>
        <taxon>Lentzea</taxon>
    </lineage>
</organism>
<protein>
    <submittedName>
        <fullName evidence="1">Uncharacterized protein</fullName>
    </submittedName>
</protein>
<name>A0A1I6FJL5_9PSEU</name>
<evidence type="ECO:0000313" key="1">
    <source>
        <dbReference type="EMBL" id="SFR30078.1"/>
    </source>
</evidence>
<dbReference type="EMBL" id="FOYL01000027">
    <property type="protein sequence ID" value="SFR30078.1"/>
    <property type="molecule type" value="Genomic_DNA"/>
</dbReference>
<proteinExistence type="predicted"/>
<dbReference type="Proteomes" id="UP000198583">
    <property type="component" value="Unassembled WGS sequence"/>
</dbReference>
<accession>A0A1I6FJL5</accession>
<sequence>MSMCDHESLELLIEPAVRVRELASALRGQKPWPLMLCRPVVAGRRPAAQHAKETQPSWFSFVGEEELLGGVLALEGGVVVAGEGVEDGGRGVEGCVPRLDDGVRVVVERGGFLLGVTDSADETTTSVVMNVVSAGTRLGTPSPLFAGTTLGARSPERGGLATMPRPTPAGMSTAQAQATISGGRRRCARVVRSDKESSSHRDSVPARERWGARCEVRVGEVLRQCRFPGA</sequence>
<reference evidence="2" key="1">
    <citation type="submission" date="2016-10" db="EMBL/GenBank/DDBJ databases">
        <authorList>
            <person name="Varghese N."/>
            <person name="Submissions S."/>
        </authorList>
    </citation>
    <scope>NUCLEOTIDE SEQUENCE [LARGE SCALE GENOMIC DNA]</scope>
    <source>
        <strain evidence="2">DSM 44232</strain>
    </source>
</reference>
<dbReference type="AlphaFoldDB" id="A0A1I6FJL5"/>
<gene>
    <name evidence="1" type="ORF">SAMN04488564_12714</name>
</gene>
<keyword evidence="2" id="KW-1185">Reference proteome</keyword>